<comment type="caution">
    <text evidence="1">The sequence shown here is derived from an EMBL/GenBank/DDBJ whole genome shotgun (WGS) entry which is preliminary data.</text>
</comment>
<accession>A0AAU9MYE4</accession>
<name>A0AAU9MYE4_9ASTR</name>
<gene>
    <name evidence="1" type="ORF">LVIROSA_LOCUS18763</name>
</gene>
<protein>
    <submittedName>
        <fullName evidence="1">Uncharacterized protein</fullName>
    </submittedName>
</protein>
<organism evidence="1 2">
    <name type="scientific">Lactuca virosa</name>
    <dbReference type="NCBI Taxonomy" id="75947"/>
    <lineage>
        <taxon>Eukaryota</taxon>
        <taxon>Viridiplantae</taxon>
        <taxon>Streptophyta</taxon>
        <taxon>Embryophyta</taxon>
        <taxon>Tracheophyta</taxon>
        <taxon>Spermatophyta</taxon>
        <taxon>Magnoliopsida</taxon>
        <taxon>eudicotyledons</taxon>
        <taxon>Gunneridae</taxon>
        <taxon>Pentapetalae</taxon>
        <taxon>asterids</taxon>
        <taxon>campanulids</taxon>
        <taxon>Asterales</taxon>
        <taxon>Asteraceae</taxon>
        <taxon>Cichorioideae</taxon>
        <taxon>Cichorieae</taxon>
        <taxon>Lactucinae</taxon>
        <taxon>Lactuca</taxon>
    </lineage>
</organism>
<proteinExistence type="predicted"/>
<sequence>MTPGTICRNFGDTSFSSILDQTTEAFKEVAIISHPSIGGYAFRLTTSSVTLQECSTDSRGGKKRSELQFKVEISTMLM</sequence>
<evidence type="ECO:0000313" key="2">
    <source>
        <dbReference type="Proteomes" id="UP001157418"/>
    </source>
</evidence>
<dbReference type="EMBL" id="CAKMRJ010003334">
    <property type="protein sequence ID" value="CAH1432081.1"/>
    <property type="molecule type" value="Genomic_DNA"/>
</dbReference>
<reference evidence="1 2" key="1">
    <citation type="submission" date="2022-01" db="EMBL/GenBank/DDBJ databases">
        <authorList>
            <person name="Xiong W."/>
            <person name="Schranz E."/>
        </authorList>
    </citation>
    <scope>NUCLEOTIDE SEQUENCE [LARGE SCALE GENOMIC DNA]</scope>
</reference>
<keyword evidence="2" id="KW-1185">Reference proteome</keyword>
<dbReference type="Proteomes" id="UP001157418">
    <property type="component" value="Unassembled WGS sequence"/>
</dbReference>
<evidence type="ECO:0000313" key="1">
    <source>
        <dbReference type="EMBL" id="CAH1432081.1"/>
    </source>
</evidence>
<dbReference type="AlphaFoldDB" id="A0AAU9MYE4"/>